<dbReference type="InterPro" id="IPR054347">
    <property type="entry name" value="TOTE_primase"/>
</dbReference>
<feature type="domain" description="TOTE conflict system primase" evidence="1">
    <location>
        <begin position="30"/>
        <end position="127"/>
    </location>
</feature>
<evidence type="ECO:0000313" key="2">
    <source>
        <dbReference type="EMBL" id="GER90508.1"/>
    </source>
</evidence>
<evidence type="ECO:0000259" key="1">
    <source>
        <dbReference type="Pfam" id="PF22548"/>
    </source>
</evidence>
<proteinExistence type="predicted"/>
<accession>A0A5J4KLB8</accession>
<dbReference type="EMBL" id="BKZW01000002">
    <property type="protein sequence ID" value="GER90508.1"/>
    <property type="molecule type" value="Genomic_DNA"/>
</dbReference>
<protein>
    <recommendedName>
        <fullName evidence="1">TOTE conflict system primase domain-containing protein</fullName>
    </recommendedName>
</protein>
<organism evidence="2 3">
    <name type="scientific">Dictyobacter vulcani</name>
    <dbReference type="NCBI Taxonomy" id="2607529"/>
    <lineage>
        <taxon>Bacteria</taxon>
        <taxon>Bacillati</taxon>
        <taxon>Chloroflexota</taxon>
        <taxon>Ktedonobacteria</taxon>
        <taxon>Ktedonobacterales</taxon>
        <taxon>Dictyobacteraceae</taxon>
        <taxon>Dictyobacter</taxon>
    </lineage>
</organism>
<keyword evidence="3" id="KW-1185">Reference proteome</keyword>
<gene>
    <name evidence="2" type="ORF">KDW_46700</name>
</gene>
<dbReference type="Pfam" id="PF22548">
    <property type="entry name" value="AEP-TOTE"/>
    <property type="match status" value="1"/>
</dbReference>
<dbReference type="Proteomes" id="UP000326912">
    <property type="component" value="Unassembled WGS sequence"/>
</dbReference>
<comment type="caution">
    <text evidence="2">The sequence shown here is derived from an EMBL/GenBank/DDBJ whole genome shotgun (WGS) entry which is preliminary data.</text>
</comment>
<sequence>MSIASYLPAYTDVFVGRRDDYAIQLPNGSYRRAGRPLTNANLLNHLLGRQTYGTYVMDDDGQCRFAVFDADTEDGIDRILSIHDRLAAQGIVSYVERSRRGGHLWIFFIRPVPASWVRAWLLPIVQPIWNSIRSKTKGWAMAR</sequence>
<dbReference type="AlphaFoldDB" id="A0A5J4KLB8"/>
<name>A0A5J4KLB8_9CHLR</name>
<reference evidence="2 3" key="1">
    <citation type="submission" date="2019-10" db="EMBL/GenBank/DDBJ databases">
        <title>Dictyobacter vulcani sp. nov., within the class Ktedonobacteria, isolated from soil of volcanic Mt. Zao.</title>
        <authorList>
            <person name="Zheng Y."/>
            <person name="Wang C.M."/>
            <person name="Sakai Y."/>
            <person name="Abe K."/>
            <person name="Yokota A."/>
            <person name="Yabe S."/>
        </authorList>
    </citation>
    <scope>NUCLEOTIDE SEQUENCE [LARGE SCALE GENOMIC DNA]</scope>
    <source>
        <strain evidence="2 3">W12</strain>
    </source>
</reference>
<evidence type="ECO:0000313" key="3">
    <source>
        <dbReference type="Proteomes" id="UP000326912"/>
    </source>
</evidence>